<feature type="transmembrane region" description="Helical" evidence="1">
    <location>
        <begin position="718"/>
        <end position="743"/>
    </location>
</feature>
<dbReference type="Proteomes" id="UP000697710">
    <property type="component" value="Unassembled WGS sequence"/>
</dbReference>
<feature type="transmembrane region" description="Helical" evidence="1">
    <location>
        <begin position="34"/>
        <end position="56"/>
    </location>
</feature>
<feature type="transmembrane region" description="Helical" evidence="1">
    <location>
        <begin position="593"/>
        <end position="613"/>
    </location>
</feature>
<reference evidence="2" key="1">
    <citation type="submission" date="2020-04" db="EMBL/GenBank/DDBJ databases">
        <authorList>
            <person name="Zhang T."/>
        </authorList>
    </citation>
    <scope>NUCLEOTIDE SEQUENCE</scope>
    <source>
        <strain evidence="2">HKST-UBA01</strain>
    </source>
</reference>
<feature type="transmembrane region" description="Helical" evidence="1">
    <location>
        <begin position="691"/>
        <end position="712"/>
    </location>
</feature>
<sequence>MIATLLWIHLLALSALFVEILLVRIFDTIVGANASYTIVTLAVLGGSLAGLTIAIRPDWLPRLGSPGGRARVAMAAALAVLLIYPALQELPFSIERVPEAPVGQLLAFSLLFVALGLPFFLIGLGIAAALSTAARPHWIYGADLVGAALGAAVVCPLLPRFGPVGEIVAGAGLLLLAASLPRRELRRRLPTAVLALIFVTTSAAGVFRDLDLASHAEKRGARETRLRAEAEFRRWDPVSKIEVVDVTAHDSTGATVRGTRRKLISYDGGSQSSHIYPFDGDYRALRARLPEATIEHFWQRGVLAAHYLFRDRSPRTLVIGCAGGQEVKAALVYGARHVDAIDLVETVVELGSRQYADYNGGIFLDPRVHYFQAEARAYLAAGPEAYDIIQIFSYHNSARLASGGGAVKAYYLETAEALALFLSHLSDQGVLQINQAIYPRVLVTLGQAMQSVGWSDPARHVVVYARDGIEDHATILVSRKPWDAASLFPLDSLLLPVVPSEGRVYRRVIDPLDPGASFLPPALWAEGATARASSLRARAPYRLDPVTDDRPFAYFLRKKLGRIAQDSTRFVDRSIARLVNQPGSGGWLLPRDLAHLVIIALVGLGVVLAVLAAPRRKLRSSPAWPRAPVLGYFACLGIGFLVLELTLVQLGLVPIGVPIQAYATTIGTLLVGAGIGSLCSARFVTKEGWAFALLLAAGVFVALGHAGVWSAIQGMALPIRIGAVALVLFPLGFAMGLPFPLGLRALRSAQGGAIAWAYAVNAATTALGGAIAAAGALFYGLRATLWSGLGFYVVAAGLFWIWRRRRIAVLTEDGNA</sequence>
<dbReference type="InterPro" id="IPR036259">
    <property type="entry name" value="MFS_trans_sf"/>
</dbReference>
<organism evidence="2 3">
    <name type="scientific">Eiseniibacteriota bacterium</name>
    <dbReference type="NCBI Taxonomy" id="2212470"/>
    <lineage>
        <taxon>Bacteria</taxon>
        <taxon>Candidatus Eiseniibacteriota</taxon>
    </lineage>
</organism>
<proteinExistence type="predicted"/>
<evidence type="ECO:0008006" key="4">
    <source>
        <dbReference type="Google" id="ProtNLM"/>
    </source>
</evidence>
<evidence type="ECO:0000313" key="3">
    <source>
        <dbReference type="Proteomes" id="UP000697710"/>
    </source>
</evidence>
<dbReference type="SUPFAM" id="SSF103473">
    <property type="entry name" value="MFS general substrate transporter"/>
    <property type="match status" value="1"/>
</dbReference>
<protein>
    <recommendedName>
        <fullName evidence="4">Spermidine synthase</fullName>
    </recommendedName>
</protein>
<feature type="transmembrane region" description="Helical" evidence="1">
    <location>
        <begin position="160"/>
        <end position="177"/>
    </location>
</feature>
<dbReference type="Gene3D" id="3.40.50.150">
    <property type="entry name" value="Vaccinia Virus protein VP39"/>
    <property type="match status" value="1"/>
</dbReference>
<feature type="transmembrane region" description="Helical" evidence="1">
    <location>
        <begin position="137"/>
        <end position="154"/>
    </location>
</feature>
<evidence type="ECO:0000256" key="1">
    <source>
        <dbReference type="SAM" id="Phobius"/>
    </source>
</evidence>
<gene>
    <name evidence="2" type="ORF">KC729_03570</name>
</gene>
<dbReference type="AlphaFoldDB" id="A0A956LWQ9"/>
<dbReference type="SUPFAM" id="SSF53335">
    <property type="entry name" value="S-adenosyl-L-methionine-dependent methyltransferases"/>
    <property type="match status" value="1"/>
</dbReference>
<comment type="caution">
    <text evidence="2">The sequence shown here is derived from an EMBL/GenBank/DDBJ whole genome shotgun (WGS) entry which is preliminary data.</text>
</comment>
<feature type="transmembrane region" description="Helical" evidence="1">
    <location>
        <begin position="68"/>
        <end position="87"/>
    </location>
</feature>
<reference evidence="2" key="2">
    <citation type="journal article" date="2021" name="Microbiome">
        <title>Successional dynamics and alternative stable states in a saline activated sludge microbial community over 9 years.</title>
        <authorList>
            <person name="Wang Y."/>
            <person name="Ye J."/>
            <person name="Ju F."/>
            <person name="Liu L."/>
            <person name="Boyd J.A."/>
            <person name="Deng Y."/>
            <person name="Parks D.H."/>
            <person name="Jiang X."/>
            <person name="Yin X."/>
            <person name="Woodcroft B.J."/>
            <person name="Tyson G.W."/>
            <person name="Hugenholtz P."/>
            <person name="Polz M.F."/>
            <person name="Zhang T."/>
        </authorList>
    </citation>
    <scope>NUCLEOTIDE SEQUENCE</scope>
    <source>
        <strain evidence="2">HKST-UBA01</strain>
    </source>
</reference>
<dbReference type="InterPro" id="IPR029063">
    <property type="entry name" value="SAM-dependent_MTases_sf"/>
</dbReference>
<dbReference type="EMBL" id="JAGQHR010000061">
    <property type="protein sequence ID" value="MCA9726736.1"/>
    <property type="molecule type" value="Genomic_DNA"/>
</dbReference>
<feature type="transmembrane region" description="Helical" evidence="1">
    <location>
        <begin position="629"/>
        <end position="653"/>
    </location>
</feature>
<feature type="transmembrane region" description="Helical" evidence="1">
    <location>
        <begin position="659"/>
        <end position="679"/>
    </location>
</feature>
<feature type="transmembrane region" description="Helical" evidence="1">
    <location>
        <begin position="107"/>
        <end position="130"/>
    </location>
</feature>
<name>A0A956LWQ9_UNCEI</name>
<feature type="transmembrane region" description="Helical" evidence="1">
    <location>
        <begin position="785"/>
        <end position="802"/>
    </location>
</feature>
<evidence type="ECO:0000313" key="2">
    <source>
        <dbReference type="EMBL" id="MCA9726736.1"/>
    </source>
</evidence>
<keyword evidence="1" id="KW-1133">Transmembrane helix</keyword>
<feature type="transmembrane region" description="Helical" evidence="1">
    <location>
        <begin position="755"/>
        <end position="779"/>
    </location>
</feature>
<keyword evidence="1" id="KW-0812">Transmembrane</keyword>
<keyword evidence="1" id="KW-0472">Membrane</keyword>
<accession>A0A956LWQ9</accession>